<dbReference type="AlphaFoldDB" id="A0A059DY33"/>
<proteinExistence type="predicted"/>
<keyword evidence="1" id="KW-1133">Transmembrane helix</keyword>
<keyword evidence="4" id="KW-1185">Reference proteome</keyword>
<dbReference type="EMBL" id="AWFH01000056">
    <property type="protein sequence ID" value="KCZ58457.1"/>
    <property type="molecule type" value="Genomic_DNA"/>
</dbReference>
<gene>
    <name evidence="3" type="ORF">HY36_08740</name>
</gene>
<sequence length="85" mass="9592">MVLTRNISIGVKGNSMPRQLIKTLTYSLMHLTVAVAVAFALTRNWHAALAIGLIEPAVQTIAYTFHERLWERLPLRRTPEVEPVV</sequence>
<dbReference type="Proteomes" id="UP000024547">
    <property type="component" value="Unassembled WGS sequence"/>
</dbReference>
<dbReference type="STRING" id="1280948.HY36_08740"/>
<organism evidence="3 4">
    <name type="scientific">Hyphomonas atlantica</name>
    <dbReference type="NCBI Taxonomy" id="1280948"/>
    <lineage>
        <taxon>Bacteria</taxon>
        <taxon>Pseudomonadati</taxon>
        <taxon>Pseudomonadota</taxon>
        <taxon>Alphaproteobacteria</taxon>
        <taxon>Hyphomonadales</taxon>
        <taxon>Hyphomonadaceae</taxon>
        <taxon>Hyphomonas</taxon>
    </lineage>
</organism>
<evidence type="ECO:0000256" key="1">
    <source>
        <dbReference type="SAM" id="Phobius"/>
    </source>
</evidence>
<evidence type="ECO:0000259" key="2">
    <source>
        <dbReference type="Pfam" id="PF09834"/>
    </source>
</evidence>
<keyword evidence="1" id="KW-0472">Membrane</keyword>
<dbReference type="InterPro" id="IPR018638">
    <property type="entry name" value="DUF2061_membrane"/>
</dbReference>
<comment type="caution">
    <text evidence="3">The sequence shown here is derived from an EMBL/GenBank/DDBJ whole genome shotgun (WGS) entry which is preliminary data.</text>
</comment>
<feature type="domain" description="DUF2061" evidence="2">
    <location>
        <begin position="20"/>
        <end position="71"/>
    </location>
</feature>
<dbReference type="Pfam" id="PF09834">
    <property type="entry name" value="DUF2061"/>
    <property type="match status" value="1"/>
</dbReference>
<evidence type="ECO:0000313" key="4">
    <source>
        <dbReference type="Proteomes" id="UP000024547"/>
    </source>
</evidence>
<reference evidence="3 4" key="1">
    <citation type="journal article" date="2014" name="Antonie Van Leeuwenhoek">
        <title>Hyphomonas beringensis sp. nov. and Hyphomonas chukchiensis sp. nov., isolated from surface seawater of the Bering Sea and Chukchi Sea.</title>
        <authorList>
            <person name="Li C."/>
            <person name="Lai Q."/>
            <person name="Li G."/>
            <person name="Dong C."/>
            <person name="Wang J."/>
            <person name="Liao Y."/>
            <person name="Shao Z."/>
        </authorList>
    </citation>
    <scope>NUCLEOTIDE SEQUENCE [LARGE SCALE GENOMIC DNA]</scope>
    <source>
        <strain evidence="3 4">22II1-22F38</strain>
    </source>
</reference>
<evidence type="ECO:0000313" key="3">
    <source>
        <dbReference type="EMBL" id="KCZ58457.1"/>
    </source>
</evidence>
<dbReference type="PATRIC" id="fig|1280948.3.peg.2870"/>
<name>A0A059DY33_9PROT</name>
<accession>A0A059DY33</accession>
<protein>
    <recommendedName>
        <fullName evidence="2">DUF2061 domain-containing protein</fullName>
    </recommendedName>
</protein>
<dbReference type="eggNOG" id="COG3205">
    <property type="taxonomic scope" value="Bacteria"/>
</dbReference>
<feature type="transmembrane region" description="Helical" evidence="1">
    <location>
        <begin position="20"/>
        <end position="41"/>
    </location>
</feature>
<keyword evidence="1" id="KW-0812">Transmembrane</keyword>